<protein>
    <submittedName>
        <fullName evidence="1">Uncharacterized protein</fullName>
    </submittedName>
</protein>
<name>A0ACB9KZR2_9MYRT</name>
<comment type="caution">
    <text evidence="1">The sequence shown here is derived from an EMBL/GenBank/DDBJ whole genome shotgun (WGS) entry which is preliminary data.</text>
</comment>
<gene>
    <name evidence="1" type="ORF">MLD38_038326</name>
</gene>
<dbReference type="Proteomes" id="UP001057402">
    <property type="component" value="Chromosome 12"/>
</dbReference>
<sequence>MEGLPDCRLCMNAVFFLSIVMVLPPGSMGECTCDPGDLGSNTGTLNYKIAALLSILVASLVGVCLPMLGKLFPSVSPEKDTFFIVKAFAAGVILATGFIHVLPDAFDKLTSPCLSQNPWGNFPFTGFVAMMAAMGTLMVDTYATSYYTRRQLGKGAAVLVGDEEQVVGAGTELKVIGHVHGQAEAHAHGHVHGHGDAHSHIHSSGPAELLRHKVISQVLELGIIVHSVIIGMSLGTSGSLSTIKPLMAALTFHQFFEGMGLGGCICQAKFGYRTVAIMAIFFSLTTPVGIAVGIGVSKSYKENSQTALVVEGVMNGASSGILIYMSLVDLLAADFMNPKMQRNGRLQFWSNVSLLFGAGCMSLLAKWA</sequence>
<evidence type="ECO:0000313" key="1">
    <source>
        <dbReference type="EMBL" id="KAI4302602.1"/>
    </source>
</evidence>
<accession>A0ACB9KZR2</accession>
<evidence type="ECO:0000313" key="2">
    <source>
        <dbReference type="Proteomes" id="UP001057402"/>
    </source>
</evidence>
<proteinExistence type="predicted"/>
<reference evidence="2" key="1">
    <citation type="journal article" date="2023" name="Front. Plant Sci.">
        <title>Chromosomal-level genome assembly of Melastoma candidum provides insights into trichome evolution.</title>
        <authorList>
            <person name="Zhong Y."/>
            <person name="Wu W."/>
            <person name="Sun C."/>
            <person name="Zou P."/>
            <person name="Liu Y."/>
            <person name="Dai S."/>
            <person name="Zhou R."/>
        </authorList>
    </citation>
    <scope>NUCLEOTIDE SEQUENCE [LARGE SCALE GENOMIC DNA]</scope>
</reference>
<dbReference type="EMBL" id="CM042891">
    <property type="protein sequence ID" value="KAI4302602.1"/>
    <property type="molecule type" value="Genomic_DNA"/>
</dbReference>
<organism evidence="1 2">
    <name type="scientific">Melastoma candidum</name>
    <dbReference type="NCBI Taxonomy" id="119954"/>
    <lineage>
        <taxon>Eukaryota</taxon>
        <taxon>Viridiplantae</taxon>
        <taxon>Streptophyta</taxon>
        <taxon>Embryophyta</taxon>
        <taxon>Tracheophyta</taxon>
        <taxon>Spermatophyta</taxon>
        <taxon>Magnoliopsida</taxon>
        <taxon>eudicotyledons</taxon>
        <taxon>Gunneridae</taxon>
        <taxon>Pentapetalae</taxon>
        <taxon>rosids</taxon>
        <taxon>malvids</taxon>
        <taxon>Myrtales</taxon>
        <taxon>Melastomataceae</taxon>
        <taxon>Melastomatoideae</taxon>
        <taxon>Melastomateae</taxon>
        <taxon>Melastoma</taxon>
    </lineage>
</organism>
<keyword evidence="2" id="KW-1185">Reference proteome</keyword>